<evidence type="ECO:0000313" key="2">
    <source>
        <dbReference type="EMBL" id="KAF4122700.1"/>
    </source>
</evidence>
<feature type="region of interest" description="Disordered" evidence="1">
    <location>
        <begin position="432"/>
        <end position="469"/>
    </location>
</feature>
<dbReference type="PANTHER" id="PTHR31010:SF2">
    <property type="entry name" value="RAN-SPECIFIC GTPASE-ACTIVATING PROTEIN 30"/>
    <property type="match status" value="1"/>
</dbReference>
<feature type="compositionally biased region" description="Basic and acidic residues" evidence="1">
    <location>
        <begin position="483"/>
        <end position="493"/>
    </location>
</feature>
<dbReference type="GO" id="GO:0005634">
    <property type="term" value="C:nucleus"/>
    <property type="evidence" value="ECO:0007669"/>
    <property type="project" value="TreeGrafter"/>
</dbReference>
<dbReference type="InterPro" id="IPR008812">
    <property type="entry name" value="Ran_GTP-bd-rel"/>
</dbReference>
<accession>A0A9P4YTU1</accession>
<dbReference type="Proteomes" id="UP000749293">
    <property type="component" value="Unassembled WGS sequence"/>
</dbReference>
<keyword evidence="3" id="KW-1185">Reference proteome</keyword>
<dbReference type="GO" id="GO:0005737">
    <property type="term" value="C:cytoplasm"/>
    <property type="evidence" value="ECO:0007669"/>
    <property type="project" value="TreeGrafter"/>
</dbReference>
<name>A0A9P4YTU1_9HYPO</name>
<protein>
    <submittedName>
        <fullName evidence="2">RanGTP-binding protein</fullName>
    </submittedName>
</protein>
<feature type="compositionally biased region" description="Polar residues" evidence="1">
    <location>
        <begin position="447"/>
        <end position="457"/>
    </location>
</feature>
<dbReference type="OrthoDB" id="512915at2759"/>
<proteinExistence type="predicted"/>
<dbReference type="RefSeq" id="XP_035321352.1">
    <property type="nucleotide sequence ID" value="XM_035468972.1"/>
</dbReference>
<dbReference type="Pfam" id="PF05508">
    <property type="entry name" value="Ran-binding"/>
    <property type="match status" value="1"/>
</dbReference>
<gene>
    <name evidence="2" type="ORF">GMORB2_7007</name>
</gene>
<dbReference type="EMBL" id="JAANYQ010000008">
    <property type="protein sequence ID" value="KAF4122700.1"/>
    <property type="molecule type" value="Genomic_DNA"/>
</dbReference>
<dbReference type="AlphaFoldDB" id="A0A9P4YTU1"/>
<organism evidence="2 3">
    <name type="scientific">Geosmithia morbida</name>
    <dbReference type="NCBI Taxonomy" id="1094350"/>
    <lineage>
        <taxon>Eukaryota</taxon>
        <taxon>Fungi</taxon>
        <taxon>Dikarya</taxon>
        <taxon>Ascomycota</taxon>
        <taxon>Pezizomycotina</taxon>
        <taxon>Sordariomycetes</taxon>
        <taxon>Hypocreomycetidae</taxon>
        <taxon>Hypocreales</taxon>
        <taxon>Bionectriaceae</taxon>
        <taxon>Geosmithia</taxon>
    </lineage>
</organism>
<reference evidence="2" key="1">
    <citation type="submission" date="2020-03" db="EMBL/GenBank/DDBJ databases">
        <title>Site-based positive gene gene selection in Geosmithia morbida across the United States reveals a broad range of putative effectors and factors for local host and environmental adapation.</title>
        <authorList>
            <person name="Onufrak A."/>
            <person name="Murdoch R.W."/>
            <person name="Gazis R."/>
            <person name="Huff M."/>
            <person name="Staton M."/>
            <person name="Klingeman W."/>
            <person name="Hadziabdic D."/>
        </authorList>
    </citation>
    <scope>NUCLEOTIDE SEQUENCE</scope>
    <source>
        <strain evidence="2">1262</strain>
    </source>
</reference>
<feature type="region of interest" description="Disordered" evidence="1">
    <location>
        <begin position="479"/>
        <end position="498"/>
    </location>
</feature>
<dbReference type="PANTHER" id="PTHR31010">
    <property type="entry name" value="RAN-SPECIFIC GTPASE-ACTIVATING PROTEIN 30-RELATED"/>
    <property type="match status" value="1"/>
</dbReference>
<dbReference type="GO" id="GO:0030695">
    <property type="term" value="F:GTPase regulator activity"/>
    <property type="evidence" value="ECO:0007669"/>
    <property type="project" value="TreeGrafter"/>
</dbReference>
<comment type="caution">
    <text evidence="2">The sequence shown here is derived from an EMBL/GenBank/DDBJ whole genome shotgun (WGS) entry which is preliminary data.</text>
</comment>
<dbReference type="GeneID" id="55973230"/>
<sequence length="577" mass="62802">MDDLLALIGSQAMRYAIRSGIALTSQYAIGQCARLLRTVDDDDSTYSKLVHLQTHLDSKIKVVAPTIDLVEFKSGRGNVFLDSALPLTKSLHRQIIALGQRVEALALDRETDQAASTASRASMTMATTTATMTATTGRPRKAHNADMQKVIADIQELLNRLDREIPLLQLAISASGESLSSSLPTFISPSRLLQASTLLTLADSQFSQNPTHPIQVGPTFGLSLYMLFLSHTRSASSRSCAPYGLGKGQHRPIWQEVIHKARVSIRRAARTTLDEEPEYSYYLNIFEDQDDGRVHEEEESGSTLREGEAPMIEEYIPLHQISKLFYTDSGRLLNLGSDGSGADGKNPVLLLKRDVNSSPSVSTTDMVASYNSAERQDQECQQDLQDEIDRQIHEEILERSSSPITAAKHNQGGFPLHLDPEWIAVEMYQEDIEDDDESVPAADGPRNGTSAEATSALSGYDSDGPSGISGVEAQIESLTIQEPEPRGSPKDAAGDGGTVAKTPFGAITTSLSLIEMLIRLASLQEFQQTSHLSIPDHVMAFFLEETSTTGLVGEAHRRACAEAEKKVGFDPYSNGVA</sequence>
<evidence type="ECO:0000256" key="1">
    <source>
        <dbReference type="SAM" id="MobiDB-lite"/>
    </source>
</evidence>
<evidence type="ECO:0000313" key="3">
    <source>
        <dbReference type="Proteomes" id="UP000749293"/>
    </source>
</evidence>